<dbReference type="GO" id="GO:0003735">
    <property type="term" value="F:structural constituent of ribosome"/>
    <property type="evidence" value="ECO:0007669"/>
    <property type="project" value="TreeGrafter"/>
</dbReference>
<reference evidence="4" key="1">
    <citation type="submission" date="2022-10" db="EMBL/GenBank/DDBJ databases">
        <title>Tapping the CABI collections for fungal endophytes: first genome assemblies for Collariella, Neodidymelliopsis, Ascochyta clinopodiicola, Didymella pomorum, Didymosphaeria variabile, Neocosmospora piperis and Neocucurbitaria cava.</title>
        <authorList>
            <person name="Hill R."/>
        </authorList>
    </citation>
    <scope>NUCLEOTIDE SEQUENCE</scope>
    <source>
        <strain evidence="4">IMI 355082</strain>
    </source>
</reference>
<dbReference type="OrthoDB" id="5994at2759"/>
<name>A0A9W8Z2Y2_9PEZI</name>
<evidence type="ECO:0000313" key="5">
    <source>
        <dbReference type="Proteomes" id="UP001140453"/>
    </source>
</evidence>
<proteinExistence type="inferred from homology"/>
<gene>
    <name evidence="4" type="ORF">N0V93_001015</name>
</gene>
<organism evidence="4 5">
    <name type="scientific">Gnomoniopsis smithogilvyi</name>
    <dbReference type="NCBI Taxonomy" id="1191159"/>
    <lineage>
        <taxon>Eukaryota</taxon>
        <taxon>Fungi</taxon>
        <taxon>Dikarya</taxon>
        <taxon>Ascomycota</taxon>
        <taxon>Pezizomycotina</taxon>
        <taxon>Sordariomycetes</taxon>
        <taxon>Sordariomycetidae</taxon>
        <taxon>Diaporthales</taxon>
        <taxon>Gnomoniaceae</taxon>
        <taxon>Gnomoniopsis</taxon>
    </lineage>
</organism>
<dbReference type="EMBL" id="JAPEVB010000001">
    <property type="protein sequence ID" value="KAJ4396793.1"/>
    <property type="molecule type" value="Genomic_DNA"/>
</dbReference>
<dbReference type="InterPro" id="IPR028909">
    <property type="entry name" value="bL21-like"/>
</dbReference>
<feature type="compositionally biased region" description="Pro residues" evidence="3">
    <location>
        <begin position="108"/>
        <end position="121"/>
    </location>
</feature>
<keyword evidence="5" id="KW-1185">Reference proteome</keyword>
<dbReference type="PANTHER" id="PTHR21349:SF0">
    <property type="entry name" value="LARGE RIBOSOMAL SUBUNIT PROTEIN BL21M"/>
    <property type="match status" value="1"/>
</dbReference>
<comment type="similarity">
    <text evidence="1">Belongs to the bacterial ribosomal protein bL21 family.</text>
</comment>
<evidence type="ECO:0000313" key="4">
    <source>
        <dbReference type="EMBL" id="KAJ4396793.1"/>
    </source>
</evidence>
<feature type="compositionally biased region" description="Polar residues" evidence="3">
    <location>
        <begin position="53"/>
        <end position="63"/>
    </location>
</feature>
<accession>A0A9W8Z2Y2</accession>
<sequence length="265" mass="29144">MSRSLLRTALELRSPITRLPPTFLLPSRSRWLSSTSTTEQSLPTAGAPPPPSLNVSRAQQTSAPIRAKSAPTAASSEVPVVPVQYNGKPRHISRAPLAGAAPQSNTPRMPPTSPPPPPKGPIPETVKQLLPLLRTQPSHYITVHIHGRPYLVTPGDSVRLPFLMPGVSPGDVLRLNRASVLGSRDFTLRPTQPAMRRGGANEVAYIDERVYECRATVVGVESEPMRMKEKTKRRNRKVKTVKSKLRYTVVRISELTIKSPEELEE</sequence>
<dbReference type="AlphaFoldDB" id="A0A9W8Z2Y2"/>
<evidence type="ECO:0000256" key="1">
    <source>
        <dbReference type="ARBA" id="ARBA00008563"/>
    </source>
</evidence>
<protein>
    <recommendedName>
        <fullName evidence="2">Large ribosomal subunit protein bL21m</fullName>
    </recommendedName>
</protein>
<dbReference type="Proteomes" id="UP001140453">
    <property type="component" value="Unassembled WGS sequence"/>
</dbReference>
<dbReference type="SUPFAM" id="SSF141091">
    <property type="entry name" value="L21p-like"/>
    <property type="match status" value="1"/>
</dbReference>
<dbReference type="GO" id="GO:0005762">
    <property type="term" value="C:mitochondrial large ribosomal subunit"/>
    <property type="evidence" value="ECO:0007669"/>
    <property type="project" value="TreeGrafter"/>
</dbReference>
<feature type="compositionally biased region" description="Low complexity" evidence="3">
    <location>
        <begin position="24"/>
        <end position="38"/>
    </location>
</feature>
<evidence type="ECO:0000256" key="2">
    <source>
        <dbReference type="ARBA" id="ARBA00044129"/>
    </source>
</evidence>
<comment type="caution">
    <text evidence="4">The sequence shown here is derived from an EMBL/GenBank/DDBJ whole genome shotgun (WGS) entry which is preliminary data.</text>
</comment>
<dbReference type="Pfam" id="PF00829">
    <property type="entry name" value="Ribosomal_L21p"/>
    <property type="match status" value="1"/>
</dbReference>
<feature type="region of interest" description="Disordered" evidence="3">
    <location>
        <begin position="19"/>
        <end position="124"/>
    </location>
</feature>
<dbReference type="InterPro" id="IPR036164">
    <property type="entry name" value="bL21-like_sf"/>
</dbReference>
<dbReference type="PANTHER" id="PTHR21349">
    <property type="entry name" value="50S RIBOSOMAL PROTEIN L21"/>
    <property type="match status" value="1"/>
</dbReference>
<evidence type="ECO:0000256" key="3">
    <source>
        <dbReference type="SAM" id="MobiDB-lite"/>
    </source>
</evidence>